<dbReference type="EMBL" id="LAZR01008894">
    <property type="protein sequence ID" value="KKM75924.1"/>
    <property type="molecule type" value="Genomic_DNA"/>
</dbReference>
<dbReference type="NCBIfam" id="NF033496">
    <property type="entry name" value="DUF2080_fam_acc"/>
    <property type="match status" value="1"/>
</dbReference>
<comment type="caution">
    <text evidence="1">The sequence shown here is derived from an EMBL/GenBank/DDBJ whole genome shotgun (WGS) entry which is preliminary data.</text>
</comment>
<dbReference type="InterPro" id="IPR019205">
    <property type="entry name" value="DUF2080_transposon-encoded"/>
</dbReference>
<proteinExistence type="predicted"/>
<evidence type="ECO:0000313" key="1">
    <source>
        <dbReference type="EMBL" id="KKM75924.1"/>
    </source>
</evidence>
<protein>
    <submittedName>
        <fullName evidence="1">Uncharacterized protein</fullName>
    </submittedName>
</protein>
<dbReference type="Pfam" id="PF09853">
    <property type="entry name" value="DUF2080"/>
    <property type="match status" value="1"/>
</dbReference>
<name>A0A0F9K1J3_9ZZZZ</name>
<sequence>MTKITITKKQIDMVGEVVEGNVKPFGTSAHIPFSKKHMGKIVKVIVPSEANFVWLLTDKDRARLLITARNIILKENGKLESYRLELLENLSERAFNLDDLVKIIKLLESHNKEKVLVSKVKKAYNL</sequence>
<accession>A0A0F9K1J3</accession>
<gene>
    <name evidence="1" type="ORF">LCGC14_1385410</name>
</gene>
<dbReference type="AlphaFoldDB" id="A0A0F9K1J3"/>
<organism evidence="1">
    <name type="scientific">marine sediment metagenome</name>
    <dbReference type="NCBI Taxonomy" id="412755"/>
    <lineage>
        <taxon>unclassified sequences</taxon>
        <taxon>metagenomes</taxon>
        <taxon>ecological metagenomes</taxon>
    </lineage>
</organism>
<reference evidence="1" key="1">
    <citation type="journal article" date="2015" name="Nature">
        <title>Complex archaea that bridge the gap between prokaryotes and eukaryotes.</title>
        <authorList>
            <person name="Spang A."/>
            <person name="Saw J.H."/>
            <person name="Jorgensen S.L."/>
            <person name="Zaremba-Niedzwiedzka K."/>
            <person name="Martijn J."/>
            <person name="Lind A.E."/>
            <person name="van Eijk R."/>
            <person name="Schleper C."/>
            <person name="Guy L."/>
            <person name="Ettema T.J."/>
        </authorList>
    </citation>
    <scope>NUCLEOTIDE SEQUENCE</scope>
</reference>